<dbReference type="GO" id="GO:0009426">
    <property type="term" value="C:bacterial-type flagellum basal body, distal rod"/>
    <property type="evidence" value="ECO:0007669"/>
    <property type="project" value="UniProtKB-UniRule"/>
</dbReference>
<dbReference type="NCBIfam" id="TIGR03506">
    <property type="entry name" value="FlgEFG_subfam"/>
    <property type="match status" value="2"/>
</dbReference>
<dbReference type="NCBIfam" id="TIGR02488">
    <property type="entry name" value="flgG_G_neg"/>
    <property type="match status" value="1"/>
</dbReference>
<dbReference type="InterPro" id="IPR037925">
    <property type="entry name" value="FlgE/F/G-like"/>
</dbReference>
<dbReference type="InterPro" id="IPR010930">
    <property type="entry name" value="Flg_bb/hook_C_dom"/>
</dbReference>
<keyword evidence="11" id="KW-0966">Cell projection</keyword>
<evidence type="ECO:0000259" key="10">
    <source>
        <dbReference type="Pfam" id="PF22692"/>
    </source>
</evidence>
<dbReference type="InterPro" id="IPR053967">
    <property type="entry name" value="LlgE_F_G-like_D1"/>
</dbReference>
<dbReference type="InterPro" id="IPR012834">
    <property type="entry name" value="FlgG_G_neg"/>
</dbReference>
<evidence type="ECO:0000256" key="4">
    <source>
        <dbReference type="ARBA" id="ARBA00023143"/>
    </source>
</evidence>
<evidence type="ECO:0000256" key="3">
    <source>
        <dbReference type="ARBA" id="ARBA00017948"/>
    </source>
</evidence>
<evidence type="ECO:0000259" key="9">
    <source>
        <dbReference type="Pfam" id="PF06429"/>
    </source>
</evidence>
<dbReference type="PANTHER" id="PTHR30435:SF19">
    <property type="entry name" value="FLAGELLAR BASAL-BODY ROD PROTEIN FLGG"/>
    <property type="match status" value="1"/>
</dbReference>
<gene>
    <name evidence="11" type="primary">flgG</name>
    <name evidence="11" type="ORF">J2R62_00625</name>
</gene>
<evidence type="ECO:0000256" key="2">
    <source>
        <dbReference type="ARBA" id="ARBA00009677"/>
    </source>
</evidence>
<proteinExistence type="inferred from homology"/>
<dbReference type="Proteomes" id="UP000664658">
    <property type="component" value="Unassembled WGS sequence"/>
</dbReference>
<dbReference type="GO" id="GO:0071978">
    <property type="term" value="P:bacterial-type flagellum-dependent swarming motility"/>
    <property type="evidence" value="ECO:0007669"/>
    <property type="project" value="TreeGrafter"/>
</dbReference>
<comment type="subunit">
    <text evidence="7">The basal body constitutes a major portion of the flagellar organelle and consists of four rings (L,P,S, and M) mounted on a central rod. The rod consists of about 26 subunits of FlgG in the distal portion, and FlgB, FlgC and FlgF are thought to build up the proximal portion of the rod with about 6 subunits each.</text>
</comment>
<evidence type="ECO:0000256" key="6">
    <source>
        <dbReference type="NCBIfam" id="TIGR02488"/>
    </source>
</evidence>
<keyword evidence="11" id="KW-0969">Cilium</keyword>
<comment type="subcellular location">
    <subcellularLocation>
        <location evidence="1 7">Bacterial flagellum basal body</location>
    </subcellularLocation>
</comment>
<evidence type="ECO:0000313" key="12">
    <source>
        <dbReference type="Proteomes" id="UP000664658"/>
    </source>
</evidence>
<dbReference type="Pfam" id="PF06429">
    <property type="entry name" value="Flg_bbr_C"/>
    <property type="match status" value="1"/>
</dbReference>
<protein>
    <recommendedName>
        <fullName evidence="3 6">Flagellar basal-body rod protein FlgG</fullName>
    </recommendedName>
    <alternativeName>
        <fullName evidence="5 7">Distal rod protein</fullName>
    </alternativeName>
</protein>
<evidence type="ECO:0000256" key="5">
    <source>
        <dbReference type="ARBA" id="ARBA00032912"/>
    </source>
</evidence>
<feature type="domain" description="Flagellar basal body rod protein N-terminal" evidence="8">
    <location>
        <begin position="8"/>
        <end position="35"/>
    </location>
</feature>
<dbReference type="EMBL" id="JAFNAA010000001">
    <property type="protein sequence ID" value="MBO1106737.1"/>
    <property type="molecule type" value="Genomic_DNA"/>
</dbReference>
<dbReference type="InterPro" id="IPR001444">
    <property type="entry name" value="Flag_bb_rod_N"/>
</dbReference>
<evidence type="ECO:0000256" key="1">
    <source>
        <dbReference type="ARBA" id="ARBA00004117"/>
    </source>
</evidence>
<evidence type="ECO:0000313" key="11">
    <source>
        <dbReference type="EMBL" id="MBO1106737.1"/>
    </source>
</evidence>
<comment type="similarity">
    <text evidence="2 7">Belongs to the flagella basal body rod proteins family.</text>
</comment>
<keyword evidence="4 7" id="KW-0975">Bacterial flagellum</keyword>
<dbReference type="PANTHER" id="PTHR30435">
    <property type="entry name" value="FLAGELLAR PROTEIN"/>
    <property type="match status" value="1"/>
</dbReference>
<dbReference type="RefSeq" id="WP_207541415.1">
    <property type="nucleotide sequence ID" value="NZ_JAFNAA010000001.1"/>
</dbReference>
<dbReference type="Pfam" id="PF22692">
    <property type="entry name" value="LlgE_F_G_D1"/>
    <property type="match status" value="1"/>
</dbReference>
<dbReference type="AlphaFoldDB" id="A0A8I2B4B4"/>
<dbReference type="InterPro" id="IPR020013">
    <property type="entry name" value="Flagellar_FlgE/F/G"/>
</dbReference>
<name>A0A8I2B4B4_PLESH</name>
<evidence type="ECO:0000256" key="7">
    <source>
        <dbReference type="RuleBase" id="RU362116"/>
    </source>
</evidence>
<keyword evidence="11" id="KW-0282">Flagellum</keyword>
<comment type="caution">
    <text evidence="11">The sequence shown here is derived from an EMBL/GenBank/DDBJ whole genome shotgun (WGS) entry which is preliminary data.</text>
</comment>
<dbReference type="Pfam" id="PF00460">
    <property type="entry name" value="Flg_bb_rod"/>
    <property type="match status" value="1"/>
</dbReference>
<feature type="domain" description="Flagellar hook protein FlgE/F/G-like D1" evidence="10">
    <location>
        <begin position="96"/>
        <end position="160"/>
    </location>
</feature>
<dbReference type="SUPFAM" id="SSF117143">
    <property type="entry name" value="Flagellar hook protein flgE"/>
    <property type="match status" value="1"/>
</dbReference>
<accession>A0A8I2B4B4</accession>
<evidence type="ECO:0000259" key="8">
    <source>
        <dbReference type="Pfam" id="PF00460"/>
    </source>
</evidence>
<reference evidence="11" key="1">
    <citation type="submission" date="2021-03" db="EMBL/GenBank/DDBJ databases">
        <title>Plesiomonas shigelloides zfcc0051, isolated from zebrafish feces.</title>
        <authorList>
            <person name="Vanderhoek Z."/>
            <person name="Gaulke C."/>
        </authorList>
    </citation>
    <scope>NUCLEOTIDE SEQUENCE</scope>
    <source>
        <strain evidence="11">Zfcc0051</strain>
    </source>
</reference>
<feature type="domain" description="Flagellar basal-body/hook protein C-terminal" evidence="9">
    <location>
        <begin position="216"/>
        <end position="260"/>
    </location>
</feature>
<sequence>MDPALWVSKTGLDAQQTNIRNISNNISNASTVGFKKGRVVFEDLLYQKINQPGATSAQDDTMPSGLMLGSGTKVVATQKNFQQGGVQVTSNTFDMMIDGDGFFQIRMPDGSTAYSRNGQFQRDDEGNLVTAGAGYPVEPNISVPADATSVTVSADGQVSARLQGQAEEQQVGQITLVSFVNPQGLEPIGENLYLQTGASGEAQEGTPGLDGLGKIKQGALESSNVNVTEELINLIEAQRVFEMNSKVISSVDEMLGYVSQRL</sequence>
<organism evidence="11 12">
    <name type="scientific">Plesiomonas shigelloides</name>
    <name type="common">Aeromonas shigelloides</name>
    <dbReference type="NCBI Taxonomy" id="703"/>
    <lineage>
        <taxon>Bacteria</taxon>
        <taxon>Pseudomonadati</taxon>
        <taxon>Pseudomonadota</taxon>
        <taxon>Gammaproteobacteria</taxon>
        <taxon>Enterobacterales</taxon>
        <taxon>Enterobacteriaceae</taxon>
        <taxon>Plesiomonas</taxon>
    </lineage>
</organism>